<feature type="domain" description="Glycosyl transferase family 1" evidence="9">
    <location>
        <begin position="325"/>
        <end position="475"/>
    </location>
</feature>
<dbReference type="EMBL" id="VUOA01000005">
    <property type="protein sequence ID" value="KAA2244030.1"/>
    <property type="molecule type" value="Genomic_DNA"/>
</dbReference>
<dbReference type="EC" id="2.4.1.21" evidence="8"/>
<evidence type="ECO:0000256" key="2">
    <source>
        <dbReference type="ARBA" id="ARBA00002764"/>
    </source>
</evidence>
<comment type="pathway">
    <text evidence="3 8">Glycan biosynthesis; glycogen biosynthesis.</text>
</comment>
<gene>
    <name evidence="8 11" type="primary">glgA</name>
    <name evidence="11" type="ORF">F0L46_01945</name>
</gene>
<evidence type="ECO:0000256" key="3">
    <source>
        <dbReference type="ARBA" id="ARBA00004964"/>
    </source>
</evidence>
<dbReference type="NCBIfam" id="NF001901">
    <property type="entry name" value="PRK00654.1-5"/>
    <property type="match status" value="1"/>
</dbReference>
<dbReference type="GO" id="GO:0004373">
    <property type="term" value="F:alpha-1,4-glucan glucosyltransferase (UDP-glucose donor) activity"/>
    <property type="evidence" value="ECO:0007669"/>
    <property type="project" value="InterPro"/>
</dbReference>
<comment type="function">
    <text evidence="2 8">Synthesizes alpha-1,4-glucan chains using ADP-glucose.</text>
</comment>
<evidence type="ECO:0000256" key="5">
    <source>
        <dbReference type="ARBA" id="ARBA00022676"/>
    </source>
</evidence>
<sequence length="518" mass="55489">MRALDRKPDQRTAERLLRRWATPSSRGDEGTGLGASGPRILFVTSEMSDFVKAGGLGEVSAALPRALRATHDVRVLIPGYRQVLAGRKVTTVGRLRAAYGLPACDVGRIDLADGLVVYAVLCPELYDRPGTPYVDEAGQDWSDNDVRFARLSLAAADLASGLGDLSWTPDLLHVNDWPSAMAPAYLAWRGSPVPSVLTIHNLAYQGLFPHDRLETLGVPASAFQIEGVEFYGRVSFLKAGIFYASDVTTVSQTYADEITTPAFGCGLEGLLRIRAAQGRLHGFVNGIDESWDPRRDQHLAAGFDSSDLGGKHANAEAVRGAFGLEPSTGPLFSVVSRLVHQKGIDLSIAATASILAGGGQIAVLGRGEERFETALQELARAYPGAVGVRVGFDETEARRLYAGSDFLLMPSRFEPCGLSQMYAQRYGSLPVAHRTGGLADTIEDGVTGFLFSDPSAAGLASAVGRAVESFRSKRRMALMRTAAMSQSFGWHQSAAAYGELYAHALGELAPRWSTRDAA</sequence>
<comment type="similarity">
    <text evidence="4 8">Belongs to the glycosyltransferase 1 family. Bacterial/plant glycogen synthase subfamily.</text>
</comment>
<evidence type="ECO:0000259" key="9">
    <source>
        <dbReference type="Pfam" id="PF00534"/>
    </source>
</evidence>
<dbReference type="Proteomes" id="UP000323142">
    <property type="component" value="Unassembled WGS sequence"/>
</dbReference>
<evidence type="ECO:0000259" key="10">
    <source>
        <dbReference type="Pfam" id="PF08323"/>
    </source>
</evidence>
<evidence type="ECO:0000256" key="6">
    <source>
        <dbReference type="ARBA" id="ARBA00022679"/>
    </source>
</evidence>
<comment type="catalytic activity">
    <reaction evidence="1 8">
        <text>[(1-&gt;4)-alpha-D-glucosyl](n) + ADP-alpha-D-glucose = [(1-&gt;4)-alpha-D-glucosyl](n+1) + ADP + H(+)</text>
        <dbReference type="Rhea" id="RHEA:18189"/>
        <dbReference type="Rhea" id="RHEA-COMP:9584"/>
        <dbReference type="Rhea" id="RHEA-COMP:9587"/>
        <dbReference type="ChEBI" id="CHEBI:15378"/>
        <dbReference type="ChEBI" id="CHEBI:15444"/>
        <dbReference type="ChEBI" id="CHEBI:57498"/>
        <dbReference type="ChEBI" id="CHEBI:456216"/>
        <dbReference type="EC" id="2.4.1.21"/>
    </reaction>
</comment>
<dbReference type="Pfam" id="PF00534">
    <property type="entry name" value="Glycos_transf_1"/>
    <property type="match status" value="1"/>
</dbReference>
<dbReference type="NCBIfam" id="TIGR02095">
    <property type="entry name" value="glgA"/>
    <property type="match status" value="1"/>
</dbReference>
<evidence type="ECO:0000256" key="8">
    <source>
        <dbReference type="HAMAP-Rule" id="MF_00484"/>
    </source>
</evidence>
<dbReference type="UniPathway" id="UPA00164"/>
<keyword evidence="7 8" id="KW-0320">Glycogen biosynthesis</keyword>
<comment type="caution">
    <text evidence="11">The sequence shown here is derived from an EMBL/GenBank/DDBJ whole genome shotgun (WGS) entry which is preliminary data.</text>
</comment>
<keyword evidence="5 8" id="KW-0328">Glycosyltransferase</keyword>
<dbReference type="Pfam" id="PF08323">
    <property type="entry name" value="Glyco_transf_5"/>
    <property type="match status" value="1"/>
</dbReference>
<dbReference type="CDD" id="cd03791">
    <property type="entry name" value="GT5_Glycogen_synthase_DULL1-like"/>
    <property type="match status" value="1"/>
</dbReference>
<dbReference type="GO" id="GO:0005978">
    <property type="term" value="P:glycogen biosynthetic process"/>
    <property type="evidence" value="ECO:0007669"/>
    <property type="project" value="UniProtKB-UniRule"/>
</dbReference>
<dbReference type="PANTHER" id="PTHR45825:SF8">
    <property type="entry name" value="GLYCOGEN SYNTHASE"/>
    <property type="match status" value="1"/>
</dbReference>
<proteinExistence type="inferred from homology"/>
<dbReference type="PANTHER" id="PTHR45825">
    <property type="entry name" value="GRANULE-BOUND STARCH SYNTHASE 1, CHLOROPLASTIC/AMYLOPLASTIC"/>
    <property type="match status" value="1"/>
</dbReference>
<dbReference type="RefSeq" id="WP_149815342.1">
    <property type="nucleotide sequence ID" value="NZ_VUOA01000005.1"/>
</dbReference>
<evidence type="ECO:0000256" key="7">
    <source>
        <dbReference type="ARBA" id="ARBA00023056"/>
    </source>
</evidence>
<feature type="binding site" evidence="8">
    <location>
        <position position="52"/>
    </location>
    <ligand>
        <name>ADP-alpha-D-glucose</name>
        <dbReference type="ChEBI" id="CHEBI:57498"/>
    </ligand>
</feature>
<accession>A0A5B2W016</accession>
<evidence type="ECO:0000313" key="12">
    <source>
        <dbReference type="Proteomes" id="UP000323142"/>
    </source>
</evidence>
<dbReference type="InterPro" id="IPR013534">
    <property type="entry name" value="Starch_synth_cat_dom"/>
</dbReference>
<evidence type="ECO:0000313" key="11">
    <source>
        <dbReference type="EMBL" id="KAA2244030.1"/>
    </source>
</evidence>
<dbReference type="NCBIfam" id="NF001899">
    <property type="entry name" value="PRK00654.1-2"/>
    <property type="match status" value="1"/>
</dbReference>
<feature type="domain" description="Starch synthase catalytic" evidence="10">
    <location>
        <begin position="39"/>
        <end position="272"/>
    </location>
</feature>
<dbReference type="AlphaFoldDB" id="A0A5B2W016"/>
<dbReference type="HAMAP" id="MF_00484">
    <property type="entry name" value="Glycogen_synth"/>
    <property type="match status" value="1"/>
</dbReference>
<dbReference type="SUPFAM" id="SSF53756">
    <property type="entry name" value="UDP-Glycosyltransferase/glycogen phosphorylase"/>
    <property type="match status" value="1"/>
</dbReference>
<reference evidence="11 12" key="2">
    <citation type="submission" date="2019-09" db="EMBL/GenBank/DDBJ databases">
        <authorList>
            <person name="Jin C."/>
        </authorList>
    </citation>
    <scope>NUCLEOTIDE SEQUENCE [LARGE SCALE GENOMIC DNA]</scope>
    <source>
        <strain evidence="11 12">BN140002</strain>
    </source>
</reference>
<keyword evidence="12" id="KW-1185">Reference proteome</keyword>
<reference evidence="11 12" key="1">
    <citation type="submission" date="2019-09" db="EMBL/GenBank/DDBJ databases">
        <title>Salinarimonas rosea gen. nov., sp. nov., a new member of the a-2 subgroup of the Proteobacteria.</title>
        <authorList>
            <person name="Liu J."/>
        </authorList>
    </citation>
    <scope>NUCLEOTIDE SEQUENCE [LARGE SCALE GENOMIC DNA]</scope>
    <source>
        <strain evidence="11 12">BN140002</strain>
    </source>
</reference>
<organism evidence="11 12">
    <name type="scientific">Salinarimonas soli</name>
    <dbReference type="NCBI Taxonomy" id="1638099"/>
    <lineage>
        <taxon>Bacteria</taxon>
        <taxon>Pseudomonadati</taxon>
        <taxon>Pseudomonadota</taxon>
        <taxon>Alphaproteobacteria</taxon>
        <taxon>Hyphomicrobiales</taxon>
        <taxon>Salinarimonadaceae</taxon>
        <taxon>Salinarimonas</taxon>
    </lineage>
</organism>
<name>A0A5B2W016_9HYPH</name>
<keyword evidence="6 8" id="KW-0808">Transferase</keyword>
<dbReference type="OrthoDB" id="9808590at2"/>
<evidence type="ECO:0000256" key="4">
    <source>
        <dbReference type="ARBA" id="ARBA00010281"/>
    </source>
</evidence>
<dbReference type="InterPro" id="IPR011835">
    <property type="entry name" value="GS/SS"/>
</dbReference>
<protein>
    <recommendedName>
        <fullName evidence="8">Glycogen synthase</fullName>
        <ecNumber evidence="8">2.4.1.21</ecNumber>
    </recommendedName>
    <alternativeName>
        <fullName evidence="8">Starch [bacterial glycogen] synthase</fullName>
    </alternativeName>
</protein>
<evidence type="ECO:0000256" key="1">
    <source>
        <dbReference type="ARBA" id="ARBA00001478"/>
    </source>
</evidence>
<dbReference type="Gene3D" id="3.40.50.2000">
    <property type="entry name" value="Glycogen Phosphorylase B"/>
    <property type="match status" value="2"/>
</dbReference>
<dbReference type="GO" id="GO:0009011">
    <property type="term" value="F:alpha-1,4-glucan glucosyltransferase (ADP-glucose donor) activity"/>
    <property type="evidence" value="ECO:0007669"/>
    <property type="project" value="UniProtKB-UniRule"/>
</dbReference>
<dbReference type="InterPro" id="IPR001296">
    <property type="entry name" value="Glyco_trans_1"/>
</dbReference>